<keyword evidence="5 9" id="KW-1133">Transmembrane helix</keyword>
<dbReference type="PANTHER" id="PTHR33281">
    <property type="entry name" value="UPF0187 PROTEIN YNEE"/>
    <property type="match status" value="1"/>
</dbReference>
<feature type="transmembrane region" description="Helical" evidence="9">
    <location>
        <begin position="20"/>
        <end position="40"/>
    </location>
</feature>
<feature type="transmembrane region" description="Helical" evidence="9">
    <location>
        <begin position="52"/>
        <end position="70"/>
    </location>
</feature>
<keyword evidence="11" id="KW-1185">Reference proteome</keyword>
<evidence type="ECO:0000256" key="9">
    <source>
        <dbReference type="SAM" id="Phobius"/>
    </source>
</evidence>
<dbReference type="STRING" id="1173027.Mic7113_4272"/>
<name>K9WJH8_9CYAN</name>
<protein>
    <submittedName>
        <fullName evidence="10">Putative membrane protein</fullName>
    </submittedName>
</protein>
<dbReference type="OrthoDB" id="445589at2"/>
<proteinExistence type="inferred from homology"/>
<dbReference type="PANTHER" id="PTHR33281:SF19">
    <property type="entry name" value="VOLTAGE-DEPENDENT ANION CHANNEL-FORMING PROTEIN YNEE"/>
    <property type="match status" value="1"/>
</dbReference>
<dbReference type="KEGG" id="mic:Mic7113_4272"/>
<sequence>METKRRQGFRWALQQKGSVVPVVFKQVLLCGLFGFFISSVHNLRNLGFSLSVPLWAGVIPTIVIALLLAIRTQTAYERFLEGRKSWGNLTNTVRNQARQVWVAVREIEPADRAKKLETIRLLVAFVVATKLHLRGETVNSELEYLLSTERCLELKNLTNPPLQISFWIGNYFQEQYSRKSINSTQLAAMHKLLDRMVNNLGACERVIKTPVPLADALHLRELVLIYCFSLPFQMVGAFFWLTGPIVALISFALLGLEEINREMENPFGYDDNDLPLDLNCDIMLHNIEDLISQELSPDHWELTSVN</sequence>
<dbReference type="PATRIC" id="fig|1173027.3.peg.4720"/>
<evidence type="ECO:0000256" key="6">
    <source>
        <dbReference type="ARBA" id="ARBA00023065"/>
    </source>
</evidence>
<keyword evidence="7 9" id="KW-0472">Membrane</keyword>
<evidence type="ECO:0000256" key="2">
    <source>
        <dbReference type="ARBA" id="ARBA00022448"/>
    </source>
</evidence>
<dbReference type="Pfam" id="PF25539">
    <property type="entry name" value="Bestrophin_2"/>
    <property type="match status" value="1"/>
</dbReference>
<dbReference type="HOGENOM" id="CLU_029790_4_1_3"/>
<accession>K9WJH8</accession>
<organism evidence="10 11">
    <name type="scientific">Allocoleopsis franciscana PCC 7113</name>
    <dbReference type="NCBI Taxonomy" id="1173027"/>
    <lineage>
        <taxon>Bacteria</taxon>
        <taxon>Bacillati</taxon>
        <taxon>Cyanobacteriota</taxon>
        <taxon>Cyanophyceae</taxon>
        <taxon>Coleofasciculales</taxon>
        <taxon>Coleofasciculaceae</taxon>
        <taxon>Allocoleopsis</taxon>
        <taxon>Allocoleopsis franciscana</taxon>
    </lineage>
</organism>
<keyword evidence="3" id="KW-1003">Cell membrane</keyword>
<evidence type="ECO:0000313" key="11">
    <source>
        <dbReference type="Proteomes" id="UP000010471"/>
    </source>
</evidence>
<evidence type="ECO:0000256" key="1">
    <source>
        <dbReference type="ARBA" id="ARBA00004651"/>
    </source>
</evidence>
<dbReference type="eggNOG" id="COG3781">
    <property type="taxonomic scope" value="Bacteria"/>
</dbReference>
<dbReference type="EMBL" id="CP003630">
    <property type="protein sequence ID" value="AFZ19971.1"/>
    <property type="molecule type" value="Genomic_DNA"/>
</dbReference>
<keyword evidence="4 9" id="KW-0812">Transmembrane</keyword>
<evidence type="ECO:0000313" key="10">
    <source>
        <dbReference type="EMBL" id="AFZ19971.1"/>
    </source>
</evidence>
<dbReference type="AlphaFoldDB" id="K9WJH8"/>
<feature type="transmembrane region" description="Helical" evidence="9">
    <location>
        <begin position="223"/>
        <end position="256"/>
    </location>
</feature>
<dbReference type="InterPro" id="IPR044669">
    <property type="entry name" value="YneE/VCCN1/2-like"/>
</dbReference>
<dbReference type="GO" id="GO:0005254">
    <property type="term" value="F:chloride channel activity"/>
    <property type="evidence" value="ECO:0007669"/>
    <property type="project" value="InterPro"/>
</dbReference>
<keyword evidence="6" id="KW-0406">Ion transport</keyword>
<gene>
    <name evidence="10" type="ORF">Mic7113_4272</name>
</gene>
<reference evidence="10 11" key="1">
    <citation type="submission" date="2012-06" db="EMBL/GenBank/DDBJ databases">
        <title>Finished chromosome of genome of Microcoleus sp. PCC 7113.</title>
        <authorList>
            <consortium name="US DOE Joint Genome Institute"/>
            <person name="Gugger M."/>
            <person name="Coursin T."/>
            <person name="Rippka R."/>
            <person name="Tandeau De Marsac N."/>
            <person name="Huntemann M."/>
            <person name="Wei C.-L."/>
            <person name="Han J."/>
            <person name="Detter J.C."/>
            <person name="Han C."/>
            <person name="Tapia R."/>
            <person name="Chen A."/>
            <person name="Kyrpides N."/>
            <person name="Mavromatis K."/>
            <person name="Markowitz V."/>
            <person name="Szeto E."/>
            <person name="Ivanova N."/>
            <person name="Pagani I."/>
            <person name="Pati A."/>
            <person name="Goodwin L."/>
            <person name="Nordberg H.P."/>
            <person name="Cantor M.N."/>
            <person name="Hua S.X."/>
            <person name="Woyke T."/>
            <person name="Kerfeld C.A."/>
        </authorList>
    </citation>
    <scope>NUCLEOTIDE SEQUENCE [LARGE SCALE GENOMIC DNA]</scope>
    <source>
        <strain evidence="10 11">PCC 7113</strain>
    </source>
</reference>
<dbReference type="GO" id="GO:0005886">
    <property type="term" value="C:plasma membrane"/>
    <property type="evidence" value="ECO:0007669"/>
    <property type="project" value="UniProtKB-SubCell"/>
</dbReference>
<evidence type="ECO:0000256" key="3">
    <source>
        <dbReference type="ARBA" id="ARBA00022475"/>
    </source>
</evidence>
<keyword evidence="2" id="KW-0813">Transport</keyword>
<comment type="subcellular location">
    <subcellularLocation>
        <location evidence="1">Cell membrane</location>
        <topology evidence="1">Multi-pass membrane protein</topology>
    </subcellularLocation>
</comment>
<comment type="similarity">
    <text evidence="8">Belongs to the anion channel-forming bestrophin (TC 1.A.46) family.</text>
</comment>
<evidence type="ECO:0000256" key="8">
    <source>
        <dbReference type="ARBA" id="ARBA00034708"/>
    </source>
</evidence>
<dbReference type="Proteomes" id="UP000010471">
    <property type="component" value="Chromosome"/>
</dbReference>
<evidence type="ECO:0000256" key="7">
    <source>
        <dbReference type="ARBA" id="ARBA00023136"/>
    </source>
</evidence>
<dbReference type="RefSeq" id="WP_015184107.1">
    <property type="nucleotide sequence ID" value="NC_019738.1"/>
</dbReference>
<evidence type="ECO:0000256" key="4">
    <source>
        <dbReference type="ARBA" id="ARBA00022692"/>
    </source>
</evidence>
<evidence type="ECO:0000256" key="5">
    <source>
        <dbReference type="ARBA" id="ARBA00022989"/>
    </source>
</evidence>